<evidence type="ECO:0000313" key="2">
    <source>
        <dbReference type="EMBL" id="MQM21476.1"/>
    </source>
</evidence>
<feature type="region of interest" description="Disordered" evidence="1">
    <location>
        <begin position="86"/>
        <end position="108"/>
    </location>
</feature>
<evidence type="ECO:0000313" key="3">
    <source>
        <dbReference type="Proteomes" id="UP000652761"/>
    </source>
</evidence>
<feature type="region of interest" description="Disordered" evidence="1">
    <location>
        <begin position="28"/>
        <end position="64"/>
    </location>
</feature>
<comment type="caution">
    <text evidence="2">The sequence shown here is derived from an EMBL/GenBank/DDBJ whole genome shotgun (WGS) entry which is preliminary data.</text>
</comment>
<gene>
    <name evidence="2" type="ORF">Taro_054517</name>
</gene>
<sequence length="108" mass="11193">MMLACCLPWGSPSCRLFSHGLNRDMGGADLPRPQAAADGAWDGTYRGRSGGGGGRGELRSPCGAGGLAEAVPATGFLEFNSQRSGATVNHTHHHDTGPFYDQGGSFKT</sequence>
<organism evidence="2 3">
    <name type="scientific">Colocasia esculenta</name>
    <name type="common">Wild taro</name>
    <name type="synonym">Arum esculentum</name>
    <dbReference type="NCBI Taxonomy" id="4460"/>
    <lineage>
        <taxon>Eukaryota</taxon>
        <taxon>Viridiplantae</taxon>
        <taxon>Streptophyta</taxon>
        <taxon>Embryophyta</taxon>
        <taxon>Tracheophyta</taxon>
        <taxon>Spermatophyta</taxon>
        <taxon>Magnoliopsida</taxon>
        <taxon>Liliopsida</taxon>
        <taxon>Araceae</taxon>
        <taxon>Aroideae</taxon>
        <taxon>Colocasieae</taxon>
        <taxon>Colocasia</taxon>
    </lineage>
</organism>
<evidence type="ECO:0000256" key="1">
    <source>
        <dbReference type="SAM" id="MobiDB-lite"/>
    </source>
</evidence>
<protein>
    <submittedName>
        <fullName evidence="2">Uncharacterized protein</fullName>
    </submittedName>
</protein>
<proteinExistence type="predicted"/>
<dbReference type="AlphaFoldDB" id="A0A843XQ96"/>
<name>A0A843XQ96_COLES</name>
<reference evidence="2" key="1">
    <citation type="submission" date="2017-07" db="EMBL/GenBank/DDBJ databases">
        <title>Taro Niue Genome Assembly and Annotation.</title>
        <authorList>
            <person name="Atibalentja N."/>
            <person name="Keating K."/>
            <person name="Fields C.J."/>
        </authorList>
    </citation>
    <scope>NUCLEOTIDE SEQUENCE</scope>
    <source>
        <strain evidence="2">Niue_2</strain>
        <tissue evidence="2">Leaf</tissue>
    </source>
</reference>
<accession>A0A843XQ96</accession>
<dbReference type="Proteomes" id="UP000652761">
    <property type="component" value="Unassembled WGS sequence"/>
</dbReference>
<dbReference type="EMBL" id="NMUH01011089">
    <property type="protein sequence ID" value="MQM21476.1"/>
    <property type="molecule type" value="Genomic_DNA"/>
</dbReference>
<keyword evidence="3" id="KW-1185">Reference proteome</keyword>